<gene>
    <name evidence="1" type="ORF">NCTC4524_00245</name>
</gene>
<organism evidence="1 2">
    <name type="scientific">Mycolicibacterium senegalense</name>
    <dbReference type="NCBI Taxonomy" id="1796"/>
    <lineage>
        <taxon>Bacteria</taxon>
        <taxon>Bacillati</taxon>
        <taxon>Actinomycetota</taxon>
        <taxon>Actinomycetes</taxon>
        <taxon>Mycobacteriales</taxon>
        <taxon>Mycobacteriaceae</taxon>
        <taxon>Mycolicibacterium</taxon>
    </lineage>
</organism>
<evidence type="ECO:0000313" key="2">
    <source>
        <dbReference type="Proteomes" id="UP000254945"/>
    </source>
</evidence>
<sequence length="115" mass="12671">MPDFPRWGDAAPFVALSERLFSKTCTLATDIDDFGTRVSDPAVVNHIVNRLACMGWQIADIVQSLSGKLDRSMIDLDHWLEVSKAFDGAKRAFQGASGATQAATEVMRNHTHIPR</sequence>
<name>A0A378SVM0_9MYCO</name>
<protein>
    <submittedName>
        <fullName evidence="1">Uncharacterized protein</fullName>
    </submittedName>
</protein>
<proteinExistence type="predicted"/>
<reference evidence="1 2" key="1">
    <citation type="submission" date="2018-06" db="EMBL/GenBank/DDBJ databases">
        <authorList>
            <consortium name="Pathogen Informatics"/>
            <person name="Doyle S."/>
        </authorList>
    </citation>
    <scope>NUCLEOTIDE SEQUENCE [LARGE SCALE GENOMIC DNA]</scope>
    <source>
        <strain evidence="1 2">NCTC4524</strain>
    </source>
</reference>
<dbReference type="Proteomes" id="UP000254945">
    <property type="component" value="Unassembled WGS sequence"/>
</dbReference>
<accession>A0A378SVM0</accession>
<dbReference type="AlphaFoldDB" id="A0A378SVM0"/>
<evidence type="ECO:0000313" key="1">
    <source>
        <dbReference type="EMBL" id="STZ52296.1"/>
    </source>
</evidence>
<dbReference type="EMBL" id="UGQQ01000001">
    <property type="protein sequence ID" value="STZ52296.1"/>
    <property type="molecule type" value="Genomic_DNA"/>
</dbReference>